<keyword evidence="7" id="KW-1185">Reference proteome</keyword>
<dbReference type="OrthoDB" id="269822at2759"/>
<dbReference type="PANTHER" id="PTHR10336:SF196">
    <property type="entry name" value="PHOSPHOINOSITIDE PHOSPHOLIPASE C"/>
    <property type="match status" value="1"/>
</dbReference>
<evidence type="ECO:0000256" key="1">
    <source>
        <dbReference type="ARBA" id="ARBA00004496"/>
    </source>
</evidence>
<dbReference type="SMART" id="SM00148">
    <property type="entry name" value="PLCXc"/>
    <property type="match status" value="1"/>
</dbReference>
<feature type="domain" description="Phosphatidylinositol-specific phospholipase C X" evidence="5">
    <location>
        <begin position="130"/>
        <end position="281"/>
    </location>
</feature>
<dbReference type="GO" id="GO:0005737">
    <property type="term" value="C:cytoplasm"/>
    <property type="evidence" value="ECO:0007669"/>
    <property type="project" value="UniProtKB-SubCell"/>
</dbReference>
<dbReference type="Pfam" id="PF00388">
    <property type="entry name" value="PI-PLC-X"/>
    <property type="match status" value="1"/>
</dbReference>
<evidence type="ECO:0000313" key="6">
    <source>
        <dbReference type="EMBL" id="VDK55966.1"/>
    </source>
</evidence>
<gene>
    <name evidence="6" type="ORF">CGOC_LOCUS3486</name>
</gene>
<dbReference type="PANTHER" id="PTHR10336">
    <property type="entry name" value="PHOSPHOINOSITIDE-SPECIFIC PHOSPHOLIPASE C FAMILY PROTEIN"/>
    <property type="match status" value="1"/>
</dbReference>
<keyword evidence="3" id="KW-0807">Transducer</keyword>
<evidence type="ECO:0000256" key="4">
    <source>
        <dbReference type="RuleBase" id="RU361133"/>
    </source>
</evidence>
<dbReference type="GO" id="GO:0046488">
    <property type="term" value="P:phosphatidylinositol metabolic process"/>
    <property type="evidence" value="ECO:0007669"/>
    <property type="project" value="TreeGrafter"/>
</dbReference>
<dbReference type="PRINTS" id="PR00390">
    <property type="entry name" value="PHPHLIPASEC"/>
</dbReference>
<dbReference type="Gene3D" id="3.20.20.190">
    <property type="entry name" value="Phosphatidylinositol (PI) phosphodiesterase"/>
    <property type="match status" value="1"/>
</dbReference>
<dbReference type="PROSITE" id="PS50007">
    <property type="entry name" value="PIPLC_X_DOMAIN"/>
    <property type="match status" value="1"/>
</dbReference>
<dbReference type="EMBL" id="UYRV01008798">
    <property type="protein sequence ID" value="VDK55966.1"/>
    <property type="molecule type" value="Genomic_DNA"/>
</dbReference>
<comment type="subcellular location">
    <subcellularLocation>
        <location evidence="1">Cytoplasm</location>
    </subcellularLocation>
</comment>
<evidence type="ECO:0000313" key="7">
    <source>
        <dbReference type="Proteomes" id="UP000271889"/>
    </source>
</evidence>
<dbReference type="GO" id="GO:0016042">
    <property type="term" value="P:lipid catabolic process"/>
    <property type="evidence" value="ECO:0007669"/>
    <property type="project" value="UniProtKB-KW"/>
</dbReference>
<organism evidence="6 7">
    <name type="scientific">Cylicostephanus goldi</name>
    <name type="common">Nematode worm</name>
    <dbReference type="NCBI Taxonomy" id="71465"/>
    <lineage>
        <taxon>Eukaryota</taxon>
        <taxon>Metazoa</taxon>
        <taxon>Ecdysozoa</taxon>
        <taxon>Nematoda</taxon>
        <taxon>Chromadorea</taxon>
        <taxon>Rhabditida</taxon>
        <taxon>Rhabditina</taxon>
        <taxon>Rhabditomorpha</taxon>
        <taxon>Strongyloidea</taxon>
        <taxon>Strongylidae</taxon>
        <taxon>Cylicostephanus</taxon>
    </lineage>
</organism>
<dbReference type="InterPro" id="IPR001192">
    <property type="entry name" value="PI-PLC_fam"/>
</dbReference>
<dbReference type="InterPro" id="IPR017946">
    <property type="entry name" value="PLC-like_Pdiesterase_TIM-brl"/>
</dbReference>
<dbReference type="GO" id="GO:0048015">
    <property type="term" value="P:phosphatidylinositol-mediated signaling"/>
    <property type="evidence" value="ECO:0007669"/>
    <property type="project" value="TreeGrafter"/>
</dbReference>
<dbReference type="SUPFAM" id="SSF47473">
    <property type="entry name" value="EF-hand"/>
    <property type="match status" value="1"/>
</dbReference>
<proteinExistence type="predicted"/>
<evidence type="ECO:0000259" key="5">
    <source>
        <dbReference type="SMART" id="SM00148"/>
    </source>
</evidence>
<dbReference type="GO" id="GO:0004435">
    <property type="term" value="F:phosphatidylinositol-4,5-bisphosphate phospholipase C activity"/>
    <property type="evidence" value="ECO:0007669"/>
    <property type="project" value="UniProtKB-EC"/>
</dbReference>
<dbReference type="AlphaFoldDB" id="A0A3P6QZF2"/>
<accession>A0A3P6QZF2</accession>
<dbReference type="InterPro" id="IPR000909">
    <property type="entry name" value="PLipase_C_PInositol-sp_X_dom"/>
</dbReference>
<keyword evidence="2" id="KW-0963">Cytoplasm</keyword>
<comment type="catalytic activity">
    <reaction evidence="4">
        <text>a 1,2-diacyl-sn-glycero-3-phospho-(1D-myo-inositol-4,5-bisphosphate) + H2O = 1D-myo-inositol 1,4,5-trisphosphate + a 1,2-diacyl-sn-glycerol + H(+)</text>
        <dbReference type="Rhea" id="RHEA:33179"/>
        <dbReference type="ChEBI" id="CHEBI:15377"/>
        <dbReference type="ChEBI" id="CHEBI:15378"/>
        <dbReference type="ChEBI" id="CHEBI:17815"/>
        <dbReference type="ChEBI" id="CHEBI:58456"/>
        <dbReference type="ChEBI" id="CHEBI:203600"/>
        <dbReference type="EC" id="3.1.4.11"/>
    </reaction>
</comment>
<name>A0A3P6QZF2_CYLGO</name>
<feature type="non-terminal residue" evidence="6">
    <location>
        <position position="1"/>
    </location>
</feature>
<reference evidence="6 7" key="1">
    <citation type="submission" date="2018-11" db="EMBL/GenBank/DDBJ databases">
        <authorList>
            <consortium name="Pathogen Informatics"/>
        </authorList>
    </citation>
    <scope>NUCLEOTIDE SEQUENCE [LARGE SCALE GENOMIC DNA]</scope>
</reference>
<evidence type="ECO:0000256" key="3">
    <source>
        <dbReference type="ARBA" id="ARBA00023224"/>
    </source>
</evidence>
<dbReference type="InterPro" id="IPR015359">
    <property type="entry name" value="PLC_EF-hand-like"/>
</dbReference>
<keyword evidence="4" id="KW-0442">Lipid degradation</keyword>
<dbReference type="GO" id="GO:0007214">
    <property type="term" value="P:gamma-aminobutyric acid signaling pathway"/>
    <property type="evidence" value="ECO:0007669"/>
    <property type="project" value="TreeGrafter"/>
</dbReference>
<protein>
    <recommendedName>
        <fullName evidence="4">Phosphoinositide phospholipase C</fullName>
        <ecNumber evidence="4">3.1.4.11</ecNumber>
    </recommendedName>
</protein>
<dbReference type="GO" id="GO:0032228">
    <property type="term" value="P:regulation of synaptic transmission, GABAergic"/>
    <property type="evidence" value="ECO:0007669"/>
    <property type="project" value="TreeGrafter"/>
</dbReference>
<dbReference type="FunFam" id="1.10.238.10:FF:000005">
    <property type="entry name" value="Phosphoinositide phospholipase C"/>
    <property type="match status" value="1"/>
</dbReference>
<keyword evidence="4" id="KW-0378">Hydrolase</keyword>
<evidence type="ECO:0000256" key="2">
    <source>
        <dbReference type="ARBA" id="ARBA00022490"/>
    </source>
</evidence>
<dbReference type="Pfam" id="PF09279">
    <property type="entry name" value="EF-hand_like"/>
    <property type="match status" value="1"/>
</dbReference>
<sequence length="288" mass="32942">EAVYSLDAAERGKISKADFVELYKEIATRPEIYFLMVRYANKDYLSCQDLRLFLETEQGMVGVTTEFCENVVEQYEPAPEAKENNFMTIDDEFANKQRSEKSNNELLGFTSFLLSKDCSIFDPSHTRVWMDMKQPFSKYFIASSHKTYLIEDQQGQASCDGLASVLKKSCRMIELDLWDPVDSKGETEPMVQNGLLALSKVPLTEALKTIRQYAFERSRFPLILRLSIHCSLEWQKVAAKLIVTHLGTKLYMPSADPTDWNNERAIPTPSDFQQRILLMVGSIKAKNS</sequence>
<dbReference type="Proteomes" id="UP000271889">
    <property type="component" value="Unassembled WGS sequence"/>
</dbReference>
<keyword evidence="4" id="KW-0443">Lipid metabolism</keyword>
<dbReference type="EC" id="3.1.4.11" evidence="4"/>
<dbReference type="Gene3D" id="1.10.238.10">
    <property type="entry name" value="EF-hand"/>
    <property type="match status" value="1"/>
</dbReference>
<dbReference type="SUPFAM" id="SSF51695">
    <property type="entry name" value="PLC-like phosphodiesterases"/>
    <property type="match status" value="1"/>
</dbReference>
<dbReference type="InterPro" id="IPR011992">
    <property type="entry name" value="EF-hand-dom_pair"/>
</dbReference>
<dbReference type="GO" id="GO:0051209">
    <property type="term" value="P:release of sequestered calcium ion into cytosol"/>
    <property type="evidence" value="ECO:0007669"/>
    <property type="project" value="TreeGrafter"/>
</dbReference>